<proteinExistence type="predicted"/>
<keyword evidence="6" id="KW-0472">Membrane</keyword>
<feature type="coiled-coil region" evidence="10">
    <location>
        <begin position="145"/>
        <end position="377"/>
    </location>
</feature>
<dbReference type="PROSITE" id="PS50913">
    <property type="entry name" value="GRIP"/>
    <property type="match status" value="1"/>
</dbReference>
<evidence type="ECO:0000256" key="6">
    <source>
        <dbReference type="ARBA" id="ARBA00023136"/>
    </source>
</evidence>
<evidence type="ECO:0000256" key="4">
    <source>
        <dbReference type="ARBA" id="ARBA00023034"/>
    </source>
</evidence>
<dbReference type="AlphaFoldDB" id="A0A556TI91"/>
<dbReference type="InterPro" id="IPR000237">
    <property type="entry name" value="GRIP_dom"/>
</dbReference>
<accession>A0A556TI91</accession>
<evidence type="ECO:0000259" key="12">
    <source>
        <dbReference type="PROSITE" id="PS50913"/>
    </source>
</evidence>
<evidence type="ECO:0000256" key="5">
    <source>
        <dbReference type="ARBA" id="ARBA00023054"/>
    </source>
</evidence>
<evidence type="ECO:0000256" key="11">
    <source>
        <dbReference type="SAM" id="MobiDB-lite"/>
    </source>
</evidence>
<dbReference type="Pfam" id="PF01465">
    <property type="entry name" value="GRIP"/>
    <property type="match status" value="1"/>
</dbReference>
<keyword evidence="14" id="KW-1185">Reference proteome</keyword>
<dbReference type="EMBL" id="VCAZ01000001">
    <property type="protein sequence ID" value="TSK13568.1"/>
    <property type="molecule type" value="Genomic_DNA"/>
</dbReference>
<evidence type="ECO:0000256" key="8">
    <source>
        <dbReference type="ARBA" id="ARBA00073150"/>
    </source>
</evidence>
<feature type="coiled-coil region" evidence="10">
    <location>
        <begin position="655"/>
        <end position="711"/>
    </location>
</feature>
<dbReference type="Proteomes" id="UP000319801">
    <property type="component" value="Unassembled WGS sequence"/>
</dbReference>
<keyword evidence="3" id="KW-0963">Cytoplasm</keyword>
<evidence type="ECO:0000313" key="13">
    <source>
        <dbReference type="EMBL" id="TSK13568.1"/>
    </source>
</evidence>
<evidence type="ECO:0000256" key="9">
    <source>
        <dbReference type="ARBA" id="ARBA00076300"/>
    </source>
</evidence>
<organism evidence="13 14">
    <name type="scientific">Bagarius yarrelli</name>
    <name type="common">Goonch</name>
    <name type="synonym">Bagrus yarrelli</name>
    <dbReference type="NCBI Taxonomy" id="175774"/>
    <lineage>
        <taxon>Eukaryota</taxon>
        <taxon>Metazoa</taxon>
        <taxon>Chordata</taxon>
        <taxon>Craniata</taxon>
        <taxon>Vertebrata</taxon>
        <taxon>Euteleostomi</taxon>
        <taxon>Actinopterygii</taxon>
        <taxon>Neopterygii</taxon>
        <taxon>Teleostei</taxon>
        <taxon>Ostariophysi</taxon>
        <taxon>Siluriformes</taxon>
        <taxon>Sisoridae</taxon>
        <taxon>Sisorinae</taxon>
        <taxon>Bagarius</taxon>
    </lineage>
</organism>
<evidence type="ECO:0000256" key="7">
    <source>
        <dbReference type="ARBA" id="ARBA00055375"/>
    </source>
</evidence>
<gene>
    <name evidence="13" type="ORF">Baya_0442</name>
</gene>
<dbReference type="GO" id="GO:0000139">
    <property type="term" value="C:Golgi membrane"/>
    <property type="evidence" value="ECO:0007669"/>
    <property type="project" value="UniProtKB-SubCell"/>
</dbReference>
<evidence type="ECO:0000256" key="10">
    <source>
        <dbReference type="SAM" id="Coils"/>
    </source>
</evidence>
<evidence type="ECO:0000256" key="1">
    <source>
        <dbReference type="ARBA" id="ARBA00004395"/>
    </source>
</evidence>
<sequence>MEKFAMSFGGGLSKKELLECVESQKKQLVQYQSRFKDLVQAYKSLVKEKEALEASLKVLSLSTQCPVSSEPAEDHGSLHSEDSLDAAESGVESVVTSSSTQSDRADEDQVGPREENAVFLQSEKSELENTDSFSSPAAVEKPVNLTNLERQINQLKSQLSTLTTSLTTVTQEKSRMEASFQADKRKMKHELEEAQDKAEEERKQHQLDLQAVQEQLAECRARIIMQQHQHDQQQLDHGHMLRELQKLLQEERSIRQDAELRLEDTRKAFAETMQSKDQGLDYEEQLKQVSQECEMLRMSLQLLEAERSKPEQRVVELQQEINDVKAHFNQQLQQEIHKVAQAEARLQEQAKLEERRVASLEERVSELSALLGACEKARQKDQQNAHRQREQILQLDAENKALAIAASTTRTTSCDLDEMNLDVNTLKDKLEKVKKQLQLVAEKSPEQSLEIKRIIEGTEGQDGEKASVQYYQQELRQLRDEFERYKVRAQVVLKNKNGKDSAQTKELEEARAQLAELKEKYINLRIQSDEANVMHKQENKEHQQALAALQQAHKQDLEKLEAQHRENFIHLEEELHKQRERTMALLEDKELELEKLRAESIQGQTVRYDAAERELKEGVEFESDSAPHEECEMIAHTLKLASPPKNNLLLYTEQLARNEVEISALRRQKHQLEEGLHQLQEKLFSSEERHKEEMEGMRAQLDKRIRDQSRDGANMEYLKNVIYRFLTLQDWKGRQQTLTAILTILHFSPQERQAVMKQQGQSWWTPRNR</sequence>
<dbReference type="SMART" id="SM00755">
    <property type="entry name" value="Grip"/>
    <property type="match status" value="1"/>
</dbReference>
<evidence type="ECO:0000256" key="3">
    <source>
        <dbReference type="ARBA" id="ARBA00022490"/>
    </source>
</evidence>
<dbReference type="PANTHER" id="PTHR23157:SF25">
    <property type="entry name" value="GRIP AND COILED-COIL DOMAIN-CONTAINING PROTEIN 1"/>
    <property type="match status" value="1"/>
</dbReference>
<name>A0A556TI91_BAGYA</name>
<feature type="compositionally biased region" description="Basic and acidic residues" evidence="11">
    <location>
        <begin position="72"/>
        <end position="82"/>
    </location>
</feature>
<feature type="coiled-coil region" evidence="10">
    <location>
        <begin position="416"/>
        <end position="443"/>
    </location>
</feature>
<feature type="coiled-coil region" evidence="10">
    <location>
        <begin position="468"/>
        <end position="599"/>
    </location>
</feature>
<dbReference type="FunFam" id="1.10.220.60:FF:000005">
    <property type="entry name" value="GRIP and coiled-coil domain-containing protein 1"/>
    <property type="match status" value="1"/>
</dbReference>
<dbReference type="PANTHER" id="PTHR23157">
    <property type="entry name" value="GRIP AND COILED-COIL DOMAIN-CONTAINING PROTEIN 1"/>
    <property type="match status" value="1"/>
</dbReference>
<keyword evidence="5 10" id="KW-0175">Coiled coil</keyword>
<reference evidence="13 14" key="1">
    <citation type="journal article" date="2019" name="Genome Biol. Evol.">
        <title>Whole-Genome Sequencing of the Giant Devil Catfish, Bagarius yarrelli.</title>
        <authorList>
            <person name="Jiang W."/>
            <person name="Lv Y."/>
            <person name="Cheng L."/>
            <person name="Yang K."/>
            <person name="Chao B."/>
            <person name="Wang X."/>
            <person name="Li Y."/>
            <person name="Pan X."/>
            <person name="You X."/>
            <person name="Zhang Y."/>
            <person name="Yang J."/>
            <person name="Li J."/>
            <person name="Zhang X."/>
            <person name="Liu S."/>
            <person name="Sun C."/>
            <person name="Yang J."/>
            <person name="Shi Q."/>
        </authorList>
    </citation>
    <scope>NUCLEOTIDE SEQUENCE [LARGE SCALE GENOMIC DNA]</scope>
    <source>
        <strain evidence="13">JWS20170419001</strain>
        <tissue evidence="13">Muscle</tissue>
    </source>
</reference>
<dbReference type="OrthoDB" id="9898580at2759"/>
<comment type="caution">
    <text evidence="13">The sequence shown here is derived from an EMBL/GenBank/DDBJ whole genome shotgun (WGS) entry which is preliminary data.</text>
</comment>
<dbReference type="Gene3D" id="1.10.220.60">
    <property type="entry name" value="GRIP domain"/>
    <property type="match status" value="1"/>
</dbReference>
<feature type="domain" description="GRIP" evidence="12">
    <location>
        <begin position="708"/>
        <end position="758"/>
    </location>
</feature>
<comment type="function">
    <text evidence="7">Probably involved in maintaining Golgi structure.</text>
</comment>
<evidence type="ECO:0000313" key="14">
    <source>
        <dbReference type="Proteomes" id="UP000319801"/>
    </source>
</evidence>
<feature type="compositionally biased region" description="Low complexity" evidence="11">
    <location>
        <begin position="88"/>
        <end position="102"/>
    </location>
</feature>
<evidence type="ECO:0000256" key="2">
    <source>
        <dbReference type="ARBA" id="ARBA00004496"/>
    </source>
</evidence>
<feature type="region of interest" description="Disordered" evidence="11">
    <location>
        <begin position="63"/>
        <end position="137"/>
    </location>
</feature>
<keyword evidence="4" id="KW-0333">Golgi apparatus</keyword>
<protein>
    <recommendedName>
        <fullName evidence="8">GRIP and coiled-coil domain-containing protein 1</fullName>
    </recommendedName>
    <alternativeName>
        <fullName evidence="9">Golgi coiled-coil protein 1</fullName>
    </alternativeName>
</protein>
<comment type="subcellular location">
    <subcellularLocation>
        <location evidence="2">Cytoplasm</location>
    </subcellularLocation>
    <subcellularLocation>
        <location evidence="1">Golgi apparatus membrane</location>
        <topology evidence="1">Peripheral membrane protein</topology>
    </subcellularLocation>
</comment>
<dbReference type="InterPro" id="IPR051952">
    <property type="entry name" value="Golgi-autophagy_related"/>
</dbReference>